<dbReference type="Gene3D" id="3.90.1440.10">
    <property type="entry name" value="SecA, preprotein cross-linking domain"/>
    <property type="match status" value="1"/>
</dbReference>
<dbReference type="PATRIC" id="fig|1388761.3.peg.1786"/>
<evidence type="ECO:0000259" key="19">
    <source>
        <dbReference type="PROSITE" id="PS51192"/>
    </source>
</evidence>
<dbReference type="InterPro" id="IPR027417">
    <property type="entry name" value="P-loop_NTPase"/>
</dbReference>
<dbReference type="GO" id="GO:0008564">
    <property type="term" value="F:protein-exporting ATPase activity"/>
    <property type="evidence" value="ECO:0007669"/>
    <property type="project" value="UniProtKB-EC"/>
</dbReference>
<keyword evidence="8" id="KW-0862">Zinc</keyword>
<dbReference type="Pfam" id="PF01043">
    <property type="entry name" value="SecA_PP_bind"/>
    <property type="match status" value="1"/>
</dbReference>
<comment type="similarity">
    <text evidence="2 15 16">Belongs to the SecA family.</text>
</comment>
<keyword evidence="13 15" id="KW-0472">Membrane</keyword>
<dbReference type="GO" id="GO:0065002">
    <property type="term" value="P:intracellular protein transmembrane transport"/>
    <property type="evidence" value="ECO:0007669"/>
    <property type="project" value="UniProtKB-UniRule"/>
</dbReference>
<dbReference type="PROSITE" id="PS51192">
    <property type="entry name" value="HELICASE_ATP_BIND_1"/>
    <property type="match status" value="1"/>
</dbReference>
<dbReference type="GO" id="GO:0046872">
    <property type="term" value="F:metal ion binding"/>
    <property type="evidence" value="ECO:0007669"/>
    <property type="project" value="UniProtKB-KW"/>
</dbReference>
<name>U5CUI0_CALSX</name>
<evidence type="ECO:0000256" key="13">
    <source>
        <dbReference type="ARBA" id="ARBA00023136"/>
    </source>
</evidence>
<evidence type="ECO:0000256" key="12">
    <source>
        <dbReference type="ARBA" id="ARBA00023010"/>
    </source>
</evidence>
<dbReference type="PROSITE" id="PS01312">
    <property type="entry name" value="SECA"/>
    <property type="match status" value="1"/>
</dbReference>
<feature type="domain" description="Helicase ATP-binding" evidence="19">
    <location>
        <begin position="91"/>
        <end position="229"/>
    </location>
</feature>
<dbReference type="PRINTS" id="PR00906">
    <property type="entry name" value="SECA"/>
</dbReference>
<dbReference type="SUPFAM" id="SSF81767">
    <property type="entry name" value="Pre-protein crosslinking domain of SecA"/>
    <property type="match status" value="1"/>
</dbReference>
<organism evidence="22 23">
    <name type="scientific">Caldanaerobacter subterraneus subsp. yonseiensis KB-1</name>
    <dbReference type="NCBI Taxonomy" id="1388761"/>
    <lineage>
        <taxon>Bacteria</taxon>
        <taxon>Bacillati</taxon>
        <taxon>Bacillota</taxon>
        <taxon>Clostridia</taxon>
        <taxon>Thermoanaerobacterales</taxon>
        <taxon>Thermoanaerobacteraceae</taxon>
        <taxon>Caldanaerobacter</taxon>
    </lineage>
</organism>
<comment type="caution">
    <text evidence="22">The sequence shown here is derived from an EMBL/GenBank/DDBJ whole genome shotgun (WGS) entry which is preliminary data.</text>
</comment>
<dbReference type="PROSITE" id="PS51194">
    <property type="entry name" value="HELICASE_CTER"/>
    <property type="match status" value="1"/>
</dbReference>
<evidence type="ECO:0000259" key="21">
    <source>
        <dbReference type="PROSITE" id="PS51196"/>
    </source>
</evidence>
<evidence type="ECO:0000256" key="2">
    <source>
        <dbReference type="ARBA" id="ARBA00007650"/>
    </source>
</evidence>
<dbReference type="GO" id="GO:0043952">
    <property type="term" value="P:protein transport by the Sec complex"/>
    <property type="evidence" value="ECO:0007669"/>
    <property type="project" value="UniProtKB-ARBA"/>
</dbReference>
<dbReference type="SMART" id="SM00958">
    <property type="entry name" value="SecA_PP_bind"/>
    <property type="match status" value="1"/>
</dbReference>
<dbReference type="InterPro" id="IPR004027">
    <property type="entry name" value="SEC_C_motif"/>
</dbReference>
<accession>U5CUI0</accession>
<dbReference type="GO" id="GO:0031522">
    <property type="term" value="C:cell envelope Sec protein transport complex"/>
    <property type="evidence" value="ECO:0007669"/>
    <property type="project" value="TreeGrafter"/>
</dbReference>
<comment type="cofactor">
    <cofactor evidence="1">
        <name>Zn(2+)</name>
        <dbReference type="ChEBI" id="CHEBI:29105"/>
    </cofactor>
</comment>
<dbReference type="InterPro" id="IPR011115">
    <property type="entry name" value="SecA_DEAD"/>
</dbReference>
<evidence type="ECO:0000256" key="15">
    <source>
        <dbReference type="HAMAP-Rule" id="MF_01382"/>
    </source>
</evidence>
<evidence type="ECO:0000256" key="16">
    <source>
        <dbReference type="RuleBase" id="RU003874"/>
    </source>
</evidence>
<dbReference type="GO" id="GO:0005524">
    <property type="term" value="F:ATP binding"/>
    <property type="evidence" value="ECO:0007669"/>
    <property type="project" value="UniProtKB-UniRule"/>
</dbReference>
<evidence type="ECO:0000256" key="1">
    <source>
        <dbReference type="ARBA" id="ARBA00001947"/>
    </source>
</evidence>
<comment type="subunit">
    <text evidence="15">Monomer and homodimer. Part of the essential Sec protein translocation apparatus which comprises SecA, SecYEG and auxiliary proteins SecDF. Other proteins may also be involved.</text>
</comment>
<dbReference type="InterPro" id="IPR014001">
    <property type="entry name" value="Helicase_ATP-bd"/>
</dbReference>
<dbReference type="InterPro" id="IPR036266">
    <property type="entry name" value="SecA_Wing/Scaffold_sf"/>
</dbReference>
<dbReference type="InterPro" id="IPR001650">
    <property type="entry name" value="Helicase_C-like"/>
</dbReference>
<dbReference type="FunFam" id="3.40.50.300:FF:000113">
    <property type="entry name" value="Preprotein translocase subunit SecA"/>
    <property type="match status" value="1"/>
</dbReference>
<dbReference type="SUPFAM" id="SSF81886">
    <property type="entry name" value="Helical scaffold and wing domains of SecA"/>
    <property type="match status" value="1"/>
</dbReference>
<evidence type="ECO:0000256" key="3">
    <source>
        <dbReference type="ARBA" id="ARBA00022448"/>
    </source>
</evidence>
<dbReference type="CDD" id="cd18803">
    <property type="entry name" value="SF2_C_secA"/>
    <property type="match status" value="1"/>
</dbReference>
<feature type="binding site" evidence="15">
    <location>
        <position position="496"/>
    </location>
    <ligand>
        <name>ATP</name>
        <dbReference type="ChEBI" id="CHEBI:30616"/>
    </ligand>
</feature>
<comment type="subcellular location">
    <subcellularLocation>
        <location evidence="15">Cell membrane</location>
        <topology evidence="15">Peripheral membrane protein</topology>
        <orientation evidence="15">Cytoplasmic side</orientation>
    </subcellularLocation>
    <subcellularLocation>
        <location evidence="15">Cytoplasm</location>
    </subcellularLocation>
    <text evidence="15">Distribution is 50-50.</text>
</comment>
<evidence type="ECO:0000313" key="23">
    <source>
        <dbReference type="Proteomes" id="UP000016856"/>
    </source>
</evidence>
<dbReference type="GO" id="GO:0006605">
    <property type="term" value="P:protein targeting"/>
    <property type="evidence" value="ECO:0007669"/>
    <property type="project" value="UniProtKB-UniRule"/>
</dbReference>
<evidence type="ECO:0000256" key="7">
    <source>
        <dbReference type="ARBA" id="ARBA00022741"/>
    </source>
</evidence>
<evidence type="ECO:0000256" key="18">
    <source>
        <dbReference type="SAM" id="MobiDB-lite"/>
    </source>
</evidence>
<feature type="compositionally biased region" description="Basic and acidic residues" evidence="18">
    <location>
        <begin position="865"/>
        <end position="880"/>
    </location>
</feature>
<dbReference type="Proteomes" id="UP000016856">
    <property type="component" value="Unassembled WGS sequence"/>
</dbReference>
<evidence type="ECO:0000259" key="20">
    <source>
        <dbReference type="PROSITE" id="PS51194"/>
    </source>
</evidence>
<dbReference type="FunFam" id="1.10.3060.10:FF:000002">
    <property type="entry name" value="Preprotein translocase subunit SecA"/>
    <property type="match status" value="1"/>
</dbReference>
<dbReference type="InterPro" id="IPR011116">
    <property type="entry name" value="SecA_Wing/Scaffold"/>
</dbReference>
<reference evidence="22 23" key="1">
    <citation type="journal article" date="2013" name="Genome Announc.">
        <title>Draft Genome Sequence of an Anaerobic and Extremophilic Bacterium, Caldanaerobacter yonseiensis, Isolated from a Geothermal Hot Stream.</title>
        <authorList>
            <person name="Lee S.J."/>
            <person name="Lee Y.J."/>
            <person name="Park G.S."/>
            <person name="Kim B.C."/>
            <person name="Lee S.J."/>
            <person name="Shin J.H."/>
            <person name="Lee D.W."/>
        </authorList>
    </citation>
    <scope>NUCLEOTIDE SEQUENCE [LARGE SCALE GENOMIC DNA]</scope>
    <source>
        <strain evidence="22 23">KB-1</strain>
    </source>
</reference>
<feature type="coiled-coil region" evidence="17">
    <location>
        <begin position="532"/>
        <end position="563"/>
    </location>
</feature>
<keyword evidence="17" id="KW-0175">Coiled coil</keyword>
<evidence type="ECO:0000256" key="4">
    <source>
        <dbReference type="ARBA" id="ARBA00022475"/>
    </source>
</evidence>
<dbReference type="AlphaFoldDB" id="U5CUI0"/>
<dbReference type="PANTHER" id="PTHR30612:SF0">
    <property type="entry name" value="CHLOROPLAST PROTEIN-TRANSPORTING ATPASE"/>
    <property type="match status" value="1"/>
</dbReference>
<dbReference type="InterPro" id="IPR020937">
    <property type="entry name" value="SecA_CS"/>
</dbReference>
<evidence type="ECO:0000256" key="14">
    <source>
        <dbReference type="ARBA" id="ARBA00034006"/>
    </source>
</evidence>
<keyword evidence="10 15" id="KW-0653">Protein transport</keyword>
<keyword evidence="6" id="KW-0479">Metal-binding</keyword>
<dbReference type="EMBL" id="AXDC01000024">
    <property type="protein sequence ID" value="ERM91752.1"/>
    <property type="molecule type" value="Genomic_DNA"/>
</dbReference>
<keyword evidence="5 15" id="KW-0963">Cytoplasm</keyword>
<feature type="domain" description="SecA family profile" evidence="21">
    <location>
        <begin position="5"/>
        <end position="631"/>
    </location>
</feature>
<evidence type="ECO:0000256" key="5">
    <source>
        <dbReference type="ARBA" id="ARBA00022490"/>
    </source>
</evidence>
<dbReference type="FunFam" id="3.40.50.300:FF:000334">
    <property type="entry name" value="Protein translocase subunit SecA"/>
    <property type="match status" value="1"/>
</dbReference>
<dbReference type="GO" id="GO:0017038">
    <property type="term" value="P:protein import"/>
    <property type="evidence" value="ECO:0007669"/>
    <property type="project" value="InterPro"/>
</dbReference>
<feature type="binding site" evidence="15">
    <location>
        <position position="89"/>
    </location>
    <ligand>
        <name>ATP</name>
        <dbReference type="ChEBI" id="CHEBI:30616"/>
    </ligand>
</feature>
<dbReference type="Pfam" id="PF07517">
    <property type="entry name" value="SecA_DEAD"/>
    <property type="match status" value="1"/>
</dbReference>
<evidence type="ECO:0000256" key="11">
    <source>
        <dbReference type="ARBA" id="ARBA00022967"/>
    </source>
</evidence>
<evidence type="ECO:0000256" key="9">
    <source>
        <dbReference type="ARBA" id="ARBA00022840"/>
    </source>
</evidence>
<comment type="function">
    <text evidence="15">Part of the Sec protein translocase complex. Interacts with the SecYEG preprotein conducting channel. Has a central role in coupling the hydrolysis of ATP to the transfer of proteins into and across the cell membrane, serving as an ATP-driven molecular motor driving the stepwise translocation of polypeptide chains across the membrane.</text>
</comment>
<dbReference type="HAMAP" id="MF_01382">
    <property type="entry name" value="SecA"/>
    <property type="match status" value="1"/>
</dbReference>
<dbReference type="GO" id="GO:0005829">
    <property type="term" value="C:cytosol"/>
    <property type="evidence" value="ECO:0007669"/>
    <property type="project" value="TreeGrafter"/>
</dbReference>
<evidence type="ECO:0000313" key="22">
    <source>
        <dbReference type="EMBL" id="ERM91752.1"/>
    </source>
</evidence>
<dbReference type="CDD" id="cd17928">
    <property type="entry name" value="DEXDc_SecA"/>
    <property type="match status" value="1"/>
</dbReference>
<dbReference type="InterPro" id="IPR011130">
    <property type="entry name" value="SecA_preprotein_X-link_dom"/>
</dbReference>
<proteinExistence type="inferred from homology"/>
<evidence type="ECO:0000256" key="8">
    <source>
        <dbReference type="ARBA" id="ARBA00022833"/>
    </source>
</evidence>
<feature type="region of interest" description="Disordered" evidence="18">
    <location>
        <begin position="853"/>
        <end position="889"/>
    </location>
</feature>
<keyword evidence="4 15" id="KW-1003">Cell membrane</keyword>
<dbReference type="NCBIfam" id="NF009538">
    <property type="entry name" value="PRK12904.1"/>
    <property type="match status" value="1"/>
</dbReference>
<dbReference type="SUPFAM" id="SSF52540">
    <property type="entry name" value="P-loop containing nucleoside triphosphate hydrolases"/>
    <property type="match status" value="2"/>
</dbReference>
<gene>
    <name evidence="15" type="primary">secA</name>
    <name evidence="22" type="ORF">O163_08875</name>
</gene>
<dbReference type="PROSITE" id="PS51196">
    <property type="entry name" value="SECA_MOTOR_DEAD"/>
    <property type="match status" value="1"/>
</dbReference>
<dbReference type="EC" id="7.4.2.8" evidence="15"/>
<evidence type="ECO:0000256" key="10">
    <source>
        <dbReference type="ARBA" id="ARBA00022927"/>
    </source>
</evidence>
<dbReference type="Pfam" id="PF21090">
    <property type="entry name" value="P-loop_SecA"/>
    <property type="match status" value="1"/>
</dbReference>
<dbReference type="NCBIfam" id="TIGR00963">
    <property type="entry name" value="secA"/>
    <property type="match status" value="1"/>
</dbReference>
<evidence type="ECO:0000256" key="17">
    <source>
        <dbReference type="SAM" id="Coils"/>
    </source>
</evidence>
<dbReference type="Pfam" id="PF02810">
    <property type="entry name" value="SEC-C"/>
    <property type="match status" value="1"/>
</dbReference>
<keyword evidence="3 15" id="KW-0813">Transport</keyword>
<dbReference type="InterPro" id="IPR044722">
    <property type="entry name" value="SecA_SF2_C"/>
</dbReference>
<keyword evidence="7 15" id="KW-0547">Nucleotide-binding</keyword>
<dbReference type="Pfam" id="PF07516">
    <property type="entry name" value="SecA_SW"/>
    <property type="match status" value="1"/>
</dbReference>
<dbReference type="InterPro" id="IPR014018">
    <property type="entry name" value="SecA_motor_DEAD"/>
</dbReference>
<dbReference type="SMART" id="SM00957">
    <property type="entry name" value="SecA_DEAD"/>
    <property type="match status" value="1"/>
</dbReference>
<dbReference type="Gene3D" id="1.10.3060.10">
    <property type="entry name" value="Helical scaffold and wing domains of SecA"/>
    <property type="match status" value="1"/>
</dbReference>
<keyword evidence="9 15" id="KW-0067">ATP-binding</keyword>
<feature type="binding site" evidence="15">
    <location>
        <begin position="107"/>
        <end position="111"/>
    </location>
    <ligand>
        <name>ATP</name>
        <dbReference type="ChEBI" id="CHEBI:30616"/>
    </ligand>
</feature>
<dbReference type="InterPro" id="IPR000185">
    <property type="entry name" value="SecA"/>
</dbReference>
<sequence>MIKMLGLVEKIFGSYSEREVRRLEPIAEKVLSYEDQMARLTDAELRAKTDEFKNRLKNGETLDDILPEAFAVVREAAWRTLKMKHFKVQIIGGIVLHQGRIAEMKTGEGKTLVATLPAYLNALEGKGVHIVTVNDYLAKRDRDWMGKIYEFLGLSVGVILHDMGPAERKKAYAADITYGTNNEFGFDYLRDNMVIYKEDMVQRELNYAIIDEVDSILIDEARTPLIISGVGEKSTDMYKLADRFVRTLKKDEDYVVDEKAKAVSLTEKGVAKAEKFFGIKNLADIENMEISHHIQQALKAHAIMKRDRDYVVKDGQVIIVDEFTGRLMFGRRYSEGLHQAIEAKEGVKVERESKTLATITLQNYFRMYKKLAGMTGTAQTEEQEFRDIYGLDVVVIPTHKPMIRIDHPDVIYKTEEAKFRAVVEDIVERHKKGQPVLVGTVSIEKSEKLSAMLKKRGIPHQVLNAKYHEKEAEIIAQAGRKGAVTIATNMAGRGTDILLGGNPEFIAKRKMLEEGYSKEIINEAAGYGPVSSEEVRKARERYFELLEEAKKETEKEHEEVVKLGGLYVIGTERHEARRIDNQLRGRAGRQGDPGESRFYISLEDDLMRLFGSERVKNLMDSLGIDDDQPIEHKILTKQIEQAQKKVEGINFDIRKHLLQYDDVMNKQREIIYAQRRKVLEGENLKDSILEMVRSIIERYVEIYTAGSKYPEEWDIKGLLDHLYEMFLEKDSVVIDVDLDRLDKEVLTDIIYEEAVRQYERKEAEIGPEQMREIERIVLLRVVDTKWMDHIDEMDQLRQGIGLRAYGQVDPLIEYKKIAFDMFEDLIHSIQEDTVKFLYRIQVNKDNKLKREQVAKPVSTNINGEGDNKKQPVVKEKKVGRNDPCPCGSGKKYKKCCGANVK</sequence>
<dbReference type="InterPro" id="IPR036670">
    <property type="entry name" value="SecA_X-link_sf"/>
</dbReference>
<keyword evidence="11 15" id="KW-1278">Translocase</keyword>
<evidence type="ECO:0000256" key="6">
    <source>
        <dbReference type="ARBA" id="ARBA00022723"/>
    </source>
</evidence>
<dbReference type="FunFam" id="3.90.1440.10:FF:000001">
    <property type="entry name" value="Preprotein translocase subunit SecA"/>
    <property type="match status" value="1"/>
</dbReference>
<protein>
    <recommendedName>
        <fullName evidence="15 16">Protein translocase subunit SecA</fullName>
        <ecNumber evidence="15">7.4.2.8</ecNumber>
    </recommendedName>
</protein>
<dbReference type="GO" id="GO:0005886">
    <property type="term" value="C:plasma membrane"/>
    <property type="evidence" value="ECO:0007669"/>
    <property type="project" value="UniProtKB-SubCell"/>
</dbReference>
<feature type="domain" description="Helicase C-terminal" evidence="20">
    <location>
        <begin position="422"/>
        <end position="647"/>
    </location>
</feature>
<comment type="catalytic activity">
    <reaction evidence="14 15">
        <text>ATP + H2O + cellular proteinSide 1 = ADP + phosphate + cellular proteinSide 2.</text>
        <dbReference type="EC" id="7.4.2.8"/>
    </reaction>
</comment>
<keyword evidence="12 15" id="KW-0811">Translocation</keyword>
<dbReference type="Gene3D" id="3.40.50.300">
    <property type="entry name" value="P-loop containing nucleotide triphosphate hydrolases"/>
    <property type="match status" value="2"/>
</dbReference>
<dbReference type="PANTHER" id="PTHR30612">
    <property type="entry name" value="SECA INNER MEMBRANE COMPONENT OF SEC PROTEIN SECRETION SYSTEM"/>
    <property type="match status" value="1"/>
</dbReference>